<dbReference type="InterPro" id="IPR051599">
    <property type="entry name" value="Cell_Envelope_Assoc"/>
</dbReference>
<organism evidence="3 4">
    <name type="scientific">Pelosinus propionicus DSM 13327</name>
    <dbReference type="NCBI Taxonomy" id="1123291"/>
    <lineage>
        <taxon>Bacteria</taxon>
        <taxon>Bacillati</taxon>
        <taxon>Bacillota</taxon>
        <taxon>Negativicutes</taxon>
        <taxon>Selenomonadales</taxon>
        <taxon>Sporomusaceae</taxon>
        <taxon>Pelosinus</taxon>
    </lineage>
</organism>
<feature type="domain" description="DUF218" evidence="2">
    <location>
        <begin position="77"/>
        <end position="243"/>
    </location>
</feature>
<dbReference type="InterPro" id="IPR003848">
    <property type="entry name" value="DUF218"/>
</dbReference>
<keyword evidence="1" id="KW-0812">Transmembrane</keyword>
<dbReference type="GO" id="GO:0043164">
    <property type="term" value="P:Gram-negative-bacterium-type cell wall biogenesis"/>
    <property type="evidence" value="ECO:0007669"/>
    <property type="project" value="TreeGrafter"/>
</dbReference>
<dbReference type="STRING" id="1123291.SAMN04490355_102129"/>
<name>A0A1I4L1M0_9FIRM</name>
<reference evidence="4" key="1">
    <citation type="submission" date="2016-10" db="EMBL/GenBank/DDBJ databases">
        <authorList>
            <person name="Varghese N."/>
            <person name="Submissions S."/>
        </authorList>
    </citation>
    <scope>NUCLEOTIDE SEQUENCE [LARGE SCALE GENOMIC DNA]</scope>
    <source>
        <strain evidence="4">DSM 13327</strain>
    </source>
</reference>
<keyword evidence="1" id="KW-0472">Membrane</keyword>
<dbReference type="GO" id="GO:0000270">
    <property type="term" value="P:peptidoglycan metabolic process"/>
    <property type="evidence" value="ECO:0007669"/>
    <property type="project" value="TreeGrafter"/>
</dbReference>
<dbReference type="GO" id="GO:0005886">
    <property type="term" value="C:plasma membrane"/>
    <property type="evidence" value="ECO:0007669"/>
    <property type="project" value="TreeGrafter"/>
</dbReference>
<sequence>MVYFIKFLYSTFLFPPGIIIVGLFFLCLYAFQKHRKLANIIGLFTVVFYLCTISLLSDRLIGALEKEYQVPSIVDGDVIVMLGGGATLDTPNVNGIGHLSGFAANRLLTSAQLYQKLHIPIILSGGKVLETTGCEAEISKIILLGLGVPEEKIIIEDKSLNTTENAMYTKVLLEKYEFKQPILVTSAFHMKRSVLQFEKAEVTVLPYPTDYQSNIKNQFELHQLWPSAGALQNISLALKEYVGILAVRWY</sequence>
<evidence type="ECO:0000313" key="3">
    <source>
        <dbReference type="EMBL" id="SFL84821.1"/>
    </source>
</evidence>
<keyword evidence="4" id="KW-1185">Reference proteome</keyword>
<proteinExistence type="predicted"/>
<dbReference type="Pfam" id="PF02698">
    <property type="entry name" value="DUF218"/>
    <property type="match status" value="1"/>
</dbReference>
<dbReference type="EMBL" id="FOTS01000021">
    <property type="protein sequence ID" value="SFL84821.1"/>
    <property type="molecule type" value="Genomic_DNA"/>
</dbReference>
<dbReference type="PANTHER" id="PTHR30336">
    <property type="entry name" value="INNER MEMBRANE PROTEIN, PROBABLE PERMEASE"/>
    <property type="match status" value="1"/>
</dbReference>
<dbReference type="Proteomes" id="UP000199520">
    <property type="component" value="Unassembled WGS sequence"/>
</dbReference>
<evidence type="ECO:0000313" key="4">
    <source>
        <dbReference type="Proteomes" id="UP000199520"/>
    </source>
</evidence>
<keyword evidence="1" id="KW-1133">Transmembrane helix</keyword>
<accession>A0A1I4L1M0</accession>
<dbReference type="PANTHER" id="PTHR30336:SF4">
    <property type="entry name" value="ENVELOPE BIOGENESIS FACTOR ELYC"/>
    <property type="match status" value="1"/>
</dbReference>
<dbReference type="AlphaFoldDB" id="A0A1I4L1M0"/>
<dbReference type="OrthoDB" id="9782395at2"/>
<evidence type="ECO:0000259" key="2">
    <source>
        <dbReference type="Pfam" id="PF02698"/>
    </source>
</evidence>
<gene>
    <name evidence="3" type="ORF">SAMN04490355_102129</name>
</gene>
<evidence type="ECO:0000256" key="1">
    <source>
        <dbReference type="SAM" id="Phobius"/>
    </source>
</evidence>
<feature type="transmembrane region" description="Helical" evidence="1">
    <location>
        <begin position="37"/>
        <end position="56"/>
    </location>
</feature>
<dbReference type="Gene3D" id="3.40.50.620">
    <property type="entry name" value="HUPs"/>
    <property type="match status" value="1"/>
</dbReference>
<feature type="transmembrane region" description="Helical" evidence="1">
    <location>
        <begin position="7"/>
        <end position="31"/>
    </location>
</feature>
<dbReference type="CDD" id="cd06259">
    <property type="entry name" value="YdcF-like"/>
    <property type="match status" value="1"/>
</dbReference>
<dbReference type="InterPro" id="IPR014729">
    <property type="entry name" value="Rossmann-like_a/b/a_fold"/>
</dbReference>
<protein>
    <submittedName>
        <fullName evidence="3">Uncharacterized SAM-binding protein YcdF, DUF218 family</fullName>
    </submittedName>
</protein>